<dbReference type="AlphaFoldDB" id="L8P285"/>
<reference evidence="1 2" key="1">
    <citation type="journal article" date="2013" name="Genome Announc.">
        <title>Draft Genome Sequence of Streptomyces viridochromogenes Strain Tu57, Producer of Avilamycin.</title>
        <authorList>
            <person name="Gruning B.A."/>
            <person name="Erxleben A."/>
            <person name="Hahnlein A."/>
            <person name="Gunther S."/>
        </authorList>
    </citation>
    <scope>NUCLEOTIDE SEQUENCE [LARGE SCALE GENOMIC DNA]</scope>
    <source>
        <strain evidence="1 2">Tue57</strain>
    </source>
</reference>
<evidence type="ECO:0000313" key="1">
    <source>
        <dbReference type="EMBL" id="ELS50580.1"/>
    </source>
</evidence>
<protein>
    <submittedName>
        <fullName evidence="1">Uncharacterized protein</fullName>
    </submittedName>
</protein>
<name>L8P285_STRVR</name>
<sequence length="34" mass="3802">MEDVPALPVVVIGVVWPCRQRRGEPLNTGRTVTR</sequence>
<accession>L8P285</accession>
<organism evidence="1 2">
    <name type="scientific">Streptomyces viridochromogenes Tue57</name>
    <dbReference type="NCBI Taxonomy" id="1160705"/>
    <lineage>
        <taxon>Bacteria</taxon>
        <taxon>Bacillati</taxon>
        <taxon>Actinomycetota</taxon>
        <taxon>Actinomycetes</taxon>
        <taxon>Kitasatosporales</taxon>
        <taxon>Streptomycetaceae</taxon>
        <taxon>Streptomyces</taxon>
    </lineage>
</organism>
<dbReference type="EMBL" id="AMLP01000272">
    <property type="protein sequence ID" value="ELS50580.1"/>
    <property type="molecule type" value="Genomic_DNA"/>
</dbReference>
<comment type="caution">
    <text evidence="1">The sequence shown here is derived from an EMBL/GenBank/DDBJ whole genome shotgun (WGS) entry which is preliminary data.</text>
</comment>
<dbReference type="Proteomes" id="UP000011205">
    <property type="component" value="Unassembled WGS sequence"/>
</dbReference>
<gene>
    <name evidence="1" type="ORF">STVIR_8416</name>
</gene>
<evidence type="ECO:0000313" key="2">
    <source>
        <dbReference type="Proteomes" id="UP000011205"/>
    </source>
</evidence>
<proteinExistence type="predicted"/>